<comment type="caution">
    <text evidence="3">The sequence shown here is derived from an EMBL/GenBank/DDBJ whole genome shotgun (WGS) entry which is preliminary data.</text>
</comment>
<dbReference type="PROSITE" id="PS50011">
    <property type="entry name" value="PROTEIN_KINASE_DOM"/>
    <property type="match status" value="1"/>
</dbReference>
<gene>
    <name evidence="3" type="ORF">HLB44_02565</name>
</gene>
<protein>
    <recommendedName>
        <fullName evidence="2">Protein kinase domain-containing protein</fullName>
    </recommendedName>
</protein>
<name>A0ABX2ECZ8_9BURK</name>
<feature type="compositionally biased region" description="Low complexity" evidence="1">
    <location>
        <begin position="541"/>
        <end position="559"/>
    </location>
</feature>
<dbReference type="RefSeq" id="WP_173120288.1">
    <property type="nucleotide sequence ID" value="NZ_JABRWJ010000001.1"/>
</dbReference>
<keyword evidence="4" id="KW-1185">Reference proteome</keyword>
<feature type="region of interest" description="Disordered" evidence="1">
    <location>
        <begin position="1"/>
        <end position="28"/>
    </location>
</feature>
<dbReference type="Gene3D" id="3.30.200.20">
    <property type="entry name" value="Phosphorylase Kinase, domain 1"/>
    <property type="match status" value="1"/>
</dbReference>
<organism evidence="3 4">
    <name type="scientific">Pseudaquabacterium terrae</name>
    <dbReference type="NCBI Taxonomy" id="2732868"/>
    <lineage>
        <taxon>Bacteria</taxon>
        <taxon>Pseudomonadati</taxon>
        <taxon>Pseudomonadota</taxon>
        <taxon>Betaproteobacteria</taxon>
        <taxon>Burkholderiales</taxon>
        <taxon>Sphaerotilaceae</taxon>
        <taxon>Pseudaquabacterium</taxon>
    </lineage>
</organism>
<reference evidence="3 4" key="1">
    <citation type="submission" date="2020-05" db="EMBL/GenBank/DDBJ databases">
        <title>Aquincola sp. isolate from soil.</title>
        <authorList>
            <person name="Han J."/>
            <person name="Kim D.-U."/>
        </authorList>
    </citation>
    <scope>NUCLEOTIDE SEQUENCE [LARGE SCALE GENOMIC DNA]</scope>
    <source>
        <strain evidence="3 4">S2</strain>
    </source>
</reference>
<dbReference type="SUPFAM" id="SSF56112">
    <property type="entry name" value="Protein kinase-like (PK-like)"/>
    <property type="match status" value="1"/>
</dbReference>
<proteinExistence type="predicted"/>
<dbReference type="InterPro" id="IPR000719">
    <property type="entry name" value="Prot_kinase_dom"/>
</dbReference>
<dbReference type="InterPro" id="IPR011009">
    <property type="entry name" value="Kinase-like_dom_sf"/>
</dbReference>
<dbReference type="Gene3D" id="1.10.510.10">
    <property type="entry name" value="Transferase(Phosphotransferase) domain 1"/>
    <property type="match status" value="1"/>
</dbReference>
<dbReference type="SMART" id="SM00220">
    <property type="entry name" value="S_TKc"/>
    <property type="match status" value="1"/>
</dbReference>
<dbReference type="Proteomes" id="UP000737171">
    <property type="component" value="Unassembled WGS sequence"/>
</dbReference>
<evidence type="ECO:0000313" key="4">
    <source>
        <dbReference type="Proteomes" id="UP000737171"/>
    </source>
</evidence>
<feature type="domain" description="Protein kinase" evidence="2">
    <location>
        <begin position="34"/>
        <end position="311"/>
    </location>
</feature>
<evidence type="ECO:0000259" key="2">
    <source>
        <dbReference type="PROSITE" id="PS50011"/>
    </source>
</evidence>
<evidence type="ECO:0000256" key="1">
    <source>
        <dbReference type="SAM" id="MobiDB-lite"/>
    </source>
</evidence>
<dbReference type="EMBL" id="JABRWJ010000001">
    <property type="protein sequence ID" value="NRF65863.1"/>
    <property type="molecule type" value="Genomic_DNA"/>
</dbReference>
<sequence>MLRRFARSRPMNAPDPLPPAADGAAPPGHRLGHFELRGVVATGENDVVYRAWDLELGIPVAIKEYLPRRLIRRNATLGVEALDVGAGVAFEGGREAFHDEARQLARCDHASLLRVRHLVRAHGTVYRVMPWYGGWPLHDLRREMAAPPDESALRRLLLELLGALESWHRVAGAHGGVNPARILLLDDDRALLLGPRAVRQGVADEPADSPAAALADGFMAPEMREPSADAPTGPWSDFFALAQVARFCITGMLPPAPGASVVEPLAQTVQQLYFDAPDVRYAENLLNALDAAASPHIGLRPRTAAEFRAWLDHGPRPADAASVPVVPPAATAPQALEPHPAIDEILLSPGPVASAAAPAPAASAVAPSEGKEQTPDAATVDLIRRVIEVVPEREAAPLPPSELPPDAPADRPFQADIRPALAPTVWPRRPSAGRWWLVGALLLAAIGYGATQTRWLLDRRGEGRGAAQPAPSSGATPEASVVAMSAAIPAPPATAVQPAARTDAPVEVAESAMPADAGASSAAAPESPAGPTQPSQAADTAADPVPARPLPRAAPDNPRQACGERTQFSLYRCMQQQCASAAWKRHPQCLQLGANDRVD</sequence>
<feature type="compositionally biased region" description="Low complexity" evidence="1">
    <location>
        <begin position="511"/>
        <end position="530"/>
    </location>
</feature>
<feature type="compositionally biased region" description="Pro residues" evidence="1">
    <location>
        <begin position="397"/>
        <end position="407"/>
    </location>
</feature>
<evidence type="ECO:0000313" key="3">
    <source>
        <dbReference type="EMBL" id="NRF65863.1"/>
    </source>
</evidence>
<feature type="region of interest" description="Disordered" evidence="1">
    <location>
        <begin position="493"/>
        <end position="561"/>
    </location>
</feature>
<feature type="region of interest" description="Disordered" evidence="1">
    <location>
        <begin position="393"/>
        <end position="413"/>
    </location>
</feature>
<accession>A0ABX2ECZ8</accession>